<accession>A0ACB7ZSY5</accession>
<protein>
    <submittedName>
        <fullName evidence="1">Uncharacterized protein</fullName>
    </submittedName>
</protein>
<gene>
    <name evidence="1" type="ORF">BJ138DRAFT_1119658</name>
</gene>
<comment type="caution">
    <text evidence="1">The sequence shown here is derived from an EMBL/GenBank/DDBJ whole genome shotgun (WGS) entry which is preliminary data.</text>
</comment>
<dbReference type="EMBL" id="MU268578">
    <property type="protein sequence ID" value="KAH7904181.1"/>
    <property type="molecule type" value="Genomic_DNA"/>
</dbReference>
<dbReference type="Proteomes" id="UP000790377">
    <property type="component" value="Unassembled WGS sequence"/>
</dbReference>
<name>A0ACB7ZSY5_9AGAM</name>
<evidence type="ECO:0000313" key="1">
    <source>
        <dbReference type="EMBL" id="KAH7904181.1"/>
    </source>
</evidence>
<sequence length="570" mass="62738">MTPAEKAAQTRANRVTDTSLRSEDATEHFANNRPSRKAKDLALQNQVWLADKSLAARSSARKRAASTVPHSEKAKQPRVSNAALENTDSAPENAHHDTRGHPPKSKPAPKKPAANEKTTPHSEVPSGIENPYDDDTAPSSSDGGENADDGAYRESEQSDSDGLEGLAKRPNMLKAQLRSEAYPSDDDDDYDFNSTISESISAENIKKSSSSRYRKTQVNPEASSASQVSAPRAPPKKGKRALGYEREKPEWGDIHQGSQCKKDVKMEEPTTSSGIFTGESDGNWSTSTHLKYSDDGKVNLKIQQPHIQALLHESISALQKYLIFEDAYPLFDERQALMRKLLLNAAHENALWKSQLREVITRIQNDVEYTSALASVSLGRVSQFRGNIEKVASRHIISAYSLTKDSVDDIVTLLQDDNYIFPVNAQGEPITSKPYQHPAILETIGEYFFHTEGCLGVKFKGHFTSTLDGHPEPELPPAMIAMAATAVRAALEDFKANHGRRGRGKRGANFSSSLYSGIYIHHVDIINGLFGQSARGYHKMMSGMYTTVSGVEKATTSTTKSTLLRIRLEE</sequence>
<reference evidence="1" key="1">
    <citation type="journal article" date="2021" name="New Phytol.">
        <title>Evolutionary innovations through gain and loss of genes in the ectomycorrhizal Boletales.</title>
        <authorList>
            <person name="Wu G."/>
            <person name="Miyauchi S."/>
            <person name="Morin E."/>
            <person name="Kuo A."/>
            <person name="Drula E."/>
            <person name="Varga T."/>
            <person name="Kohler A."/>
            <person name="Feng B."/>
            <person name="Cao Y."/>
            <person name="Lipzen A."/>
            <person name="Daum C."/>
            <person name="Hundley H."/>
            <person name="Pangilinan J."/>
            <person name="Johnson J."/>
            <person name="Barry K."/>
            <person name="LaButti K."/>
            <person name="Ng V."/>
            <person name="Ahrendt S."/>
            <person name="Min B."/>
            <person name="Choi I.G."/>
            <person name="Park H."/>
            <person name="Plett J.M."/>
            <person name="Magnuson J."/>
            <person name="Spatafora J.W."/>
            <person name="Nagy L.G."/>
            <person name="Henrissat B."/>
            <person name="Grigoriev I.V."/>
            <person name="Yang Z.L."/>
            <person name="Xu J."/>
            <person name="Martin F.M."/>
        </authorList>
    </citation>
    <scope>NUCLEOTIDE SEQUENCE</scope>
    <source>
        <strain evidence="1">ATCC 28755</strain>
    </source>
</reference>
<evidence type="ECO:0000313" key="2">
    <source>
        <dbReference type="Proteomes" id="UP000790377"/>
    </source>
</evidence>
<organism evidence="1 2">
    <name type="scientific">Hygrophoropsis aurantiaca</name>
    <dbReference type="NCBI Taxonomy" id="72124"/>
    <lineage>
        <taxon>Eukaryota</taxon>
        <taxon>Fungi</taxon>
        <taxon>Dikarya</taxon>
        <taxon>Basidiomycota</taxon>
        <taxon>Agaricomycotina</taxon>
        <taxon>Agaricomycetes</taxon>
        <taxon>Agaricomycetidae</taxon>
        <taxon>Boletales</taxon>
        <taxon>Coniophorineae</taxon>
        <taxon>Hygrophoropsidaceae</taxon>
        <taxon>Hygrophoropsis</taxon>
    </lineage>
</organism>
<keyword evidence="2" id="KW-1185">Reference proteome</keyword>
<proteinExistence type="predicted"/>